<comment type="function">
    <text evidence="1">Antenna complexes are light-harvesting systems, which transfer the excitation energy to the reaction centers.</text>
</comment>
<feature type="transmembrane region" description="Helical" evidence="14">
    <location>
        <begin position="12"/>
        <end position="32"/>
    </location>
</feature>
<accession>A0ABV4BJI7</accession>
<protein>
    <submittedName>
        <fullName evidence="16">Light-harvesting antenna LH1, alpha subunit</fullName>
    </submittedName>
</protein>
<evidence type="ECO:0000256" key="12">
    <source>
        <dbReference type="ARBA" id="ARBA00023136"/>
    </source>
</evidence>
<dbReference type="EMBL" id="JBDKXB010000035">
    <property type="protein sequence ID" value="MEY6433974.1"/>
    <property type="molecule type" value="Genomic_DNA"/>
</dbReference>
<keyword evidence="9" id="KW-0076">Bacteriochlorophyll</keyword>
<name>A0ABV4BJI7_9GAMM</name>
<keyword evidence="13" id="KW-0437">Light-harvesting polypeptide</keyword>
<evidence type="ECO:0000256" key="11">
    <source>
        <dbReference type="ARBA" id="ARBA00022991"/>
    </source>
</evidence>
<dbReference type="Proteomes" id="UP001564408">
    <property type="component" value="Unassembled WGS sequence"/>
</dbReference>
<gene>
    <name evidence="16" type="primary">pufA</name>
    <name evidence="16" type="ORF">ABC977_16335</name>
</gene>
<dbReference type="RefSeq" id="WP_369668359.1">
    <property type="nucleotide sequence ID" value="NZ_JBDKXB010000035.1"/>
</dbReference>
<feature type="domain" description="Antenna complex alpha/beta subunit" evidence="15">
    <location>
        <begin position="1"/>
        <end position="41"/>
    </location>
</feature>
<dbReference type="Pfam" id="PF00556">
    <property type="entry name" value="LHC"/>
    <property type="match status" value="1"/>
</dbReference>
<dbReference type="InterPro" id="IPR035889">
    <property type="entry name" value="Light-harvesting_complex"/>
</dbReference>
<reference evidence="16 17" key="1">
    <citation type="submission" date="2024-05" db="EMBL/GenBank/DDBJ databases">
        <title>Genome Sequence and Characterization of the New Strain Purple Sulfur Bacterium of Genus Thioalkalicoccus.</title>
        <authorList>
            <person name="Bryantseva I.A."/>
            <person name="Kyndt J.A."/>
            <person name="Imhoff J.F."/>
        </authorList>
    </citation>
    <scope>NUCLEOTIDE SEQUENCE [LARGE SCALE GENOMIC DNA]</scope>
    <source>
        <strain evidence="16 17">Um2</strain>
    </source>
</reference>
<keyword evidence="8" id="KW-0460">Magnesium</keyword>
<dbReference type="InterPro" id="IPR018332">
    <property type="entry name" value="Antenna_alpha"/>
</dbReference>
<keyword evidence="7" id="KW-0479">Metal-binding</keyword>
<comment type="subcellular location">
    <subcellularLocation>
        <location evidence="2">Cell membrane</location>
    </subcellularLocation>
</comment>
<dbReference type="Gene3D" id="4.10.220.20">
    <property type="entry name" value="Light-harvesting complex"/>
    <property type="match status" value="1"/>
</dbReference>
<comment type="caution">
    <text evidence="16">The sequence shown here is derived from an EMBL/GenBank/DDBJ whole genome shotgun (WGS) entry which is preliminary data.</text>
</comment>
<evidence type="ECO:0000256" key="1">
    <source>
        <dbReference type="ARBA" id="ARBA00002455"/>
    </source>
</evidence>
<dbReference type="SUPFAM" id="SSF56918">
    <property type="entry name" value="Light-harvesting complex subunits"/>
    <property type="match status" value="1"/>
</dbReference>
<keyword evidence="6 14" id="KW-0812">Transmembrane</keyword>
<evidence type="ECO:0000256" key="9">
    <source>
        <dbReference type="ARBA" id="ARBA00022956"/>
    </source>
</evidence>
<evidence type="ECO:0000256" key="2">
    <source>
        <dbReference type="ARBA" id="ARBA00004236"/>
    </source>
</evidence>
<evidence type="ECO:0000256" key="3">
    <source>
        <dbReference type="ARBA" id="ARBA00022475"/>
    </source>
</evidence>
<keyword evidence="3" id="KW-1003">Cell membrane</keyword>
<evidence type="ECO:0000259" key="15">
    <source>
        <dbReference type="Pfam" id="PF00556"/>
    </source>
</evidence>
<keyword evidence="4" id="KW-0148">Chlorophyll</keyword>
<evidence type="ECO:0000256" key="6">
    <source>
        <dbReference type="ARBA" id="ARBA00022692"/>
    </source>
</evidence>
<keyword evidence="11" id="KW-0157">Chromophore</keyword>
<evidence type="ECO:0000256" key="10">
    <source>
        <dbReference type="ARBA" id="ARBA00022989"/>
    </source>
</evidence>
<organism evidence="16 17">
    <name type="scientific">Thioalkalicoccus limnaeus</name>
    <dbReference type="NCBI Taxonomy" id="120681"/>
    <lineage>
        <taxon>Bacteria</taxon>
        <taxon>Pseudomonadati</taxon>
        <taxon>Pseudomonadota</taxon>
        <taxon>Gammaproteobacteria</taxon>
        <taxon>Chromatiales</taxon>
        <taxon>Chromatiaceae</taxon>
        <taxon>Thioalkalicoccus</taxon>
    </lineage>
</organism>
<evidence type="ECO:0000256" key="7">
    <source>
        <dbReference type="ARBA" id="ARBA00022723"/>
    </source>
</evidence>
<keyword evidence="5" id="KW-0042">Antenna complex</keyword>
<evidence type="ECO:0000256" key="14">
    <source>
        <dbReference type="SAM" id="Phobius"/>
    </source>
</evidence>
<dbReference type="NCBIfam" id="NF040861">
    <property type="entry name" value="pufA_517_ASD"/>
    <property type="match status" value="1"/>
</dbReference>
<dbReference type="InterPro" id="IPR000066">
    <property type="entry name" value="Antenna_a/b"/>
</dbReference>
<dbReference type="PRINTS" id="PR00673">
    <property type="entry name" value="LIGHTHARVSTA"/>
</dbReference>
<proteinExistence type="predicted"/>
<evidence type="ECO:0000256" key="4">
    <source>
        <dbReference type="ARBA" id="ARBA00022494"/>
    </source>
</evidence>
<sequence>MYKLWLILDPRRTLAATAAFLIVLGLLIHLLLLTTVDLNWHEDGRPIPLKAAAAYERAQQGLPY</sequence>
<evidence type="ECO:0000313" key="16">
    <source>
        <dbReference type="EMBL" id="MEY6433974.1"/>
    </source>
</evidence>
<keyword evidence="10 14" id="KW-1133">Transmembrane helix</keyword>
<evidence type="ECO:0000256" key="5">
    <source>
        <dbReference type="ARBA" id="ARBA00022549"/>
    </source>
</evidence>
<evidence type="ECO:0000256" key="13">
    <source>
        <dbReference type="ARBA" id="ARBA00023243"/>
    </source>
</evidence>
<evidence type="ECO:0000313" key="17">
    <source>
        <dbReference type="Proteomes" id="UP001564408"/>
    </source>
</evidence>
<keyword evidence="17" id="KW-1185">Reference proteome</keyword>
<keyword evidence="12 14" id="KW-0472">Membrane</keyword>
<evidence type="ECO:0000256" key="8">
    <source>
        <dbReference type="ARBA" id="ARBA00022842"/>
    </source>
</evidence>